<keyword evidence="2" id="KW-1185">Reference proteome</keyword>
<name>A0ACD0NYG2_9BASI</name>
<organism evidence="1 2">
    <name type="scientific">Violaceomyces palustris</name>
    <dbReference type="NCBI Taxonomy" id="1673888"/>
    <lineage>
        <taxon>Eukaryota</taxon>
        <taxon>Fungi</taxon>
        <taxon>Dikarya</taxon>
        <taxon>Basidiomycota</taxon>
        <taxon>Ustilaginomycotina</taxon>
        <taxon>Ustilaginomycetes</taxon>
        <taxon>Violaceomycetales</taxon>
        <taxon>Violaceomycetaceae</taxon>
        <taxon>Violaceomyces</taxon>
    </lineage>
</organism>
<dbReference type="EMBL" id="KZ819900">
    <property type="protein sequence ID" value="PWN50754.1"/>
    <property type="molecule type" value="Genomic_DNA"/>
</dbReference>
<proteinExistence type="predicted"/>
<accession>A0ACD0NYG2</accession>
<evidence type="ECO:0000313" key="2">
    <source>
        <dbReference type="Proteomes" id="UP000245626"/>
    </source>
</evidence>
<evidence type="ECO:0000313" key="1">
    <source>
        <dbReference type="EMBL" id="PWN50754.1"/>
    </source>
</evidence>
<gene>
    <name evidence="1" type="ORF">IE53DRAFT_368629</name>
</gene>
<reference evidence="1 2" key="1">
    <citation type="journal article" date="2018" name="Mol. Biol. Evol.">
        <title>Broad Genomic Sampling Reveals a Smut Pathogenic Ancestry of the Fungal Clade Ustilaginomycotina.</title>
        <authorList>
            <person name="Kijpornyongpan T."/>
            <person name="Mondo S.J."/>
            <person name="Barry K."/>
            <person name="Sandor L."/>
            <person name="Lee J."/>
            <person name="Lipzen A."/>
            <person name="Pangilinan J."/>
            <person name="LaButti K."/>
            <person name="Hainaut M."/>
            <person name="Henrissat B."/>
            <person name="Grigoriev I.V."/>
            <person name="Spatafora J.W."/>
            <person name="Aime M.C."/>
        </authorList>
    </citation>
    <scope>NUCLEOTIDE SEQUENCE [LARGE SCALE GENOMIC DNA]</scope>
    <source>
        <strain evidence="1 2">SA 807</strain>
    </source>
</reference>
<sequence>MVENTPNSTVTIPNVVASHLIGQRSMQLGRGNLTLQLTPESLEKAKAEHHSHTSLLARRGSKSSAHREPTVVDPFAPILILSVGSASWPLYSSTLVGVHDTDERIYTFLAEVEPSVKSSLESRASSLSSPPATESGPTSEWIKVTLPAAVYAHKSPVQQGRDRLEKVLIQHGLLKDGPDEVAKGAKESCAPGAQDVKEALESSHPSKYPPEFSPRIHTRPSRAGGKEAGAHPHSAASAVSDFTAHAGAYFSKGFASVGSALGLGGRSPSQDRSTARRPSHEGKGILPVAS</sequence>
<dbReference type="Proteomes" id="UP000245626">
    <property type="component" value="Unassembled WGS sequence"/>
</dbReference>
<protein>
    <submittedName>
        <fullName evidence="1">Uncharacterized protein</fullName>
    </submittedName>
</protein>